<dbReference type="EMBL" id="JBHUGY010000019">
    <property type="protein sequence ID" value="MFD2053646.1"/>
    <property type="molecule type" value="Genomic_DNA"/>
</dbReference>
<keyword evidence="2" id="KW-1185">Reference proteome</keyword>
<evidence type="ECO:0000313" key="2">
    <source>
        <dbReference type="Proteomes" id="UP001597349"/>
    </source>
</evidence>
<proteinExistence type="predicted"/>
<reference evidence="2" key="1">
    <citation type="journal article" date="2019" name="Int. J. Syst. Evol. Microbiol.">
        <title>The Global Catalogue of Microorganisms (GCM) 10K type strain sequencing project: providing services to taxonomists for standard genome sequencing and annotation.</title>
        <authorList>
            <consortium name="The Broad Institute Genomics Platform"/>
            <consortium name="The Broad Institute Genome Sequencing Center for Infectious Disease"/>
            <person name="Wu L."/>
            <person name="Ma J."/>
        </authorList>
    </citation>
    <scope>NUCLEOTIDE SEQUENCE [LARGE SCALE GENOMIC DNA]</scope>
    <source>
        <strain evidence="2">CGMCC 1.16226</strain>
    </source>
</reference>
<organism evidence="1 2">
    <name type="scientific">Mesorhizobium calcicola</name>
    <dbReference type="NCBI Taxonomy" id="1300310"/>
    <lineage>
        <taxon>Bacteria</taxon>
        <taxon>Pseudomonadati</taxon>
        <taxon>Pseudomonadota</taxon>
        <taxon>Alphaproteobacteria</taxon>
        <taxon>Hyphomicrobiales</taxon>
        <taxon>Phyllobacteriaceae</taxon>
        <taxon>Mesorhizobium</taxon>
    </lineage>
</organism>
<accession>A0ABW4WAS5</accession>
<protein>
    <submittedName>
        <fullName evidence="1">Uncharacterized protein</fullName>
    </submittedName>
</protein>
<dbReference type="RefSeq" id="WP_379018511.1">
    <property type="nucleotide sequence ID" value="NZ_JBHUGY010000019.1"/>
</dbReference>
<evidence type="ECO:0000313" key="1">
    <source>
        <dbReference type="EMBL" id="MFD2053646.1"/>
    </source>
</evidence>
<name>A0ABW4WAS5_9HYPH</name>
<sequence length="193" mass="22085">MVDPFRRRSIWFESDLEESALVVLLTLAETQEIREQQKAEYIQHGKKRKHYFDFVQRQASGRIAYAVKYEQDVDDDLRETLRLISEQQGDRFADEFRILTEKDLTLAQIENAREILAYASDFDFEGQALVTAALQGLPARVLLADVVRVTGLGERGRRAAVALVQKGLLKVPANVRLTDNALLVNRAARENRR</sequence>
<dbReference type="Proteomes" id="UP001597349">
    <property type="component" value="Unassembled WGS sequence"/>
</dbReference>
<comment type="caution">
    <text evidence="1">The sequence shown here is derived from an EMBL/GenBank/DDBJ whole genome shotgun (WGS) entry which is preliminary data.</text>
</comment>
<gene>
    <name evidence="1" type="ORF">ACFSQT_11265</name>
</gene>